<keyword evidence="2" id="KW-0413">Isomerase</keyword>
<comment type="caution">
    <text evidence="2">The sequence shown here is derived from an EMBL/GenBank/DDBJ whole genome shotgun (WGS) entry which is preliminary data.</text>
</comment>
<keyword evidence="3" id="KW-1185">Reference proteome</keyword>
<sequence>MAPEASRSTDPSSPTRTSSGSTPALAFCSWRTPDLGPMDLSFSSAPPKPSGSMASTRCLVKWLTGSTS</sequence>
<feature type="compositionally biased region" description="Low complexity" evidence="1">
    <location>
        <begin position="1"/>
        <end position="23"/>
    </location>
</feature>
<name>A0A830C501_9LAMI</name>
<protein>
    <submittedName>
        <fullName evidence="2">Peptidyl-prolyl cis-trans isomerase</fullName>
    </submittedName>
</protein>
<evidence type="ECO:0000313" key="2">
    <source>
        <dbReference type="EMBL" id="GFP90415.1"/>
    </source>
</evidence>
<feature type="region of interest" description="Disordered" evidence="1">
    <location>
        <begin position="1"/>
        <end position="30"/>
    </location>
</feature>
<evidence type="ECO:0000256" key="1">
    <source>
        <dbReference type="SAM" id="MobiDB-lite"/>
    </source>
</evidence>
<accession>A0A830C501</accession>
<dbReference type="GO" id="GO:0016853">
    <property type="term" value="F:isomerase activity"/>
    <property type="evidence" value="ECO:0007669"/>
    <property type="project" value="UniProtKB-KW"/>
</dbReference>
<dbReference type="AlphaFoldDB" id="A0A830C501"/>
<dbReference type="Proteomes" id="UP000653305">
    <property type="component" value="Unassembled WGS sequence"/>
</dbReference>
<proteinExistence type="predicted"/>
<organism evidence="2 3">
    <name type="scientific">Phtheirospermum japonicum</name>
    <dbReference type="NCBI Taxonomy" id="374723"/>
    <lineage>
        <taxon>Eukaryota</taxon>
        <taxon>Viridiplantae</taxon>
        <taxon>Streptophyta</taxon>
        <taxon>Embryophyta</taxon>
        <taxon>Tracheophyta</taxon>
        <taxon>Spermatophyta</taxon>
        <taxon>Magnoliopsida</taxon>
        <taxon>eudicotyledons</taxon>
        <taxon>Gunneridae</taxon>
        <taxon>Pentapetalae</taxon>
        <taxon>asterids</taxon>
        <taxon>lamiids</taxon>
        <taxon>Lamiales</taxon>
        <taxon>Orobanchaceae</taxon>
        <taxon>Orobanchaceae incertae sedis</taxon>
        <taxon>Phtheirospermum</taxon>
    </lineage>
</organism>
<reference evidence="2" key="1">
    <citation type="submission" date="2020-07" db="EMBL/GenBank/DDBJ databases">
        <title>Ethylene signaling mediates host invasion by parasitic plants.</title>
        <authorList>
            <person name="Yoshida S."/>
        </authorList>
    </citation>
    <scope>NUCLEOTIDE SEQUENCE</scope>
    <source>
        <strain evidence="2">Okayama</strain>
    </source>
</reference>
<dbReference type="EMBL" id="BMAC01000217">
    <property type="protein sequence ID" value="GFP90415.1"/>
    <property type="molecule type" value="Genomic_DNA"/>
</dbReference>
<gene>
    <name evidence="2" type="ORF">PHJA_001185400</name>
</gene>
<evidence type="ECO:0000313" key="3">
    <source>
        <dbReference type="Proteomes" id="UP000653305"/>
    </source>
</evidence>